<dbReference type="Proteomes" id="UP001652583">
    <property type="component" value="Chromosome D4"/>
</dbReference>
<feature type="compositionally biased region" description="Basic residues" evidence="4">
    <location>
        <begin position="328"/>
        <end position="345"/>
    </location>
</feature>
<feature type="compositionally biased region" description="Basic and acidic residues" evidence="4">
    <location>
        <begin position="852"/>
        <end position="866"/>
    </location>
</feature>
<dbReference type="InterPro" id="IPR043153">
    <property type="entry name" value="DENN_C"/>
</dbReference>
<feature type="region of interest" description="Disordered" evidence="4">
    <location>
        <begin position="272"/>
        <end position="296"/>
    </location>
</feature>
<dbReference type="SMART" id="SM00801">
    <property type="entry name" value="dDENN"/>
    <property type="match status" value="1"/>
</dbReference>
<dbReference type="CTD" id="57706"/>
<evidence type="ECO:0000259" key="5">
    <source>
        <dbReference type="PROSITE" id="PS50211"/>
    </source>
</evidence>
<gene>
    <name evidence="7" type="primary">DENND1A</name>
</gene>
<feature type="compositionally biased region" description="Basic and acidic residues" evidence="4">
    <location>
        <begin position="879"/>
        <end position="888"/>
    </location>
</feature>
<dbReference type="Gene3D" id="6.10.140.1000">
    <property type="match status" value="1"/>
</dbReference>
<sequence length="888" mass="96994">MLHLYASMLYERRILIICSKLSTLTACIHGSAAMLYPMFWQHVYIPVLPPHLLDYCCAPMPYLIGIHLSLMEKVRNMALDDVVILNVDTNTLETPFDDLQSLPNDVISSLKNRLKKVSTTTGDGVARAFLKAQAAFFGSYRNALKIEPEEPITFCEEAFVSHYRSGAMRQFLQNAIQLQLFKQFIDGRLDLLNSGEGFSDVFEEEISMGEYAGSDKLYHQWLSTVRKGSGAILNTVKTKANPAMKTVYKFAKDHAKMGIKEVKNRLKQKDITENGCAPTMEEQTPKTVPSPLVEAKDPKLREDRRPITVHFGQPQRLRPTRPPPPKIQRSRPVRPPRPHVVKRPKSNITVEGRRTSVSSPEHLVKPLRHYAVFLSEDSSDDECQREEGPSSGFTESFFFSAPFEWPQPYRTLKESDSAEGDEAESPEQRVREPTGPAPAPPDRAASIDLLEDVFNNLDMDVPLQPLGQAKSLEDLRTPKDLREQPGTFDYQRLDLSRSDRSRGMPVALKLTHPYNKLWSLGQDDMAIPSKLPASSPEKPSSLLGSSLALPRRPPAQDSILNPSDKEEAPTPTPGSITIPRPQGRKTPELGIVPPPPTARPAKLQAASAALGDFSDRPQAEWERRAPLSPAPFPGLLPSAARQGPTEPLQPLSLAPGAAGTSGDALLALLDPLNTAWPGSTLPPGPSAPNVATSFTPQFSFPPTGTPTPFPQPSLNPFVPTVPAALPAMPLVSTPAGPFGAPPAPLGPAFAPSLLLSSSGFCVPHRSQPNLSALSMPNLFGQMPMGAHTSPLQPLGPPMVAPSRIRTLPLARSSARAAEAKQELALRPGEAPLLPPRPPQGLEPALQPSAPQEARDPFEDLLRKTKQDVSPAPAPGSVEQLRKQWETFE</sequence>
<feature type="region of interest" description="Disordered" evidence="4">
    <location>
        <begin position="310"/>
        <end position="359"/>
    </location>
</feature>
<dbReference type="InterPro" id="IPR001194">
    <property type="entry name" value="cDENN_dom"/>
</dbReference>
<dbReference type="Gene3D" id="3.40.50.11500">
    <property type="match status" value="1"/>
</dbReference>
<reference evidence="7" key="1">
    <citation type="submission" date="2025-08" db="UniProtKB">
        <authorList>
            <consortium name="RefSeq"/>
        </authorList>
    </citation>
    <scope>IDENTIFICATION</scope>
    <source>
        <tissue evidence="7">Blood</tissue>
    </source>
</reference>
<dbReference type="GO" id="GO:0005829">
    <property type="term" value="C:cytosol"/>
    <property type="evidence" value="ECO:0007669"/>
    <property type="project" value="TreeGrafter"/>
</dbReference>
<comment type="subcellular location">
    <subcellularLocation>
        <location evidence="1">Cytoplasmic vesicle</location>
        <location evidence="1">Clathrin-coated vesicle</location>
    </subcellularLocation>
</comment>
<keyword evidence="2" id="KW-0344">Guanine-nucleotide releasing factor</keyword>
<feature type="domain" description="UDENN" evidence="5">
    <location>
        <begin position="1"/>
        <end position="195"/>
    </location>
</feature>
<dbReference type="InterPro" id="IPR040032">
    <property type="entry name" value="DENND1A/B/C"/>
</dbReference>
<dbReference type="GeneID" id="106965817"/>
<name>A0A6J1XEH4_ACIJB</name>
<dbReference type="GO" id="GO:0032456">
    <property type="term" value="P:endocytic recycling"/>
    <property type="evidence" value="ECO:0007669"/>
    <property type="project" value="TreeGrafter"/>
</dbReference>
<feature type="region of interest" description="Disordered" evidence="4">
    <location>
        <begin position="625"/>
        <end position="657"/>
    </location>
</feature>
<dbReference type="InterPro" id="IPR037516">
    <property type="entry name" value="Tripartite_DENN"/>
</dbReference>
<feature type="region of interest" description="Disordered" evidence="4">
    <location>
        <begin position="811"/>
        <end position="888"/>
    </location>
</feature>
<keyword evidence="3" id="KW-0968">Cytoplasmic vesicle</keyword>
<dbReference type="AlphaFoldDB" id="A0A6J1XEH4"/>
<dbReference type="Pfam" id="PF02141">
    <property type="entry name" value="DENN"/>
    <property type="match status" value="1"/>
</dbReference>
<dbReference type="GO" id="GO:0030136">
    <property type="term" value="C:clathrin-coated vesicle"/>
    <property type="evidence" value="ECO:0007669"/>
    <property type="project" value="UniProtKB-SubCell"/>
</dbReference>
<dbReference type="GO" id="GO:0005085">
    <property type="term" value="F:guanyl-nucleotide exchange factor activity"/>
    <property type="evidence" value="ECO:0007669"/>
    <property type="project" value="UniProtKB-KW"/>
</dbReference>
<dbReference type="GO" id="GO:1901981">
    <property type="term" value="F:phosphatidylinositol phosphate binding"/>
    <property type="evidence" value="ECO:0007669"/>
    <property type="project" value="TreeGrafter"/>
</dbReference>
<dbReference type="SMART" id="SM00799">
    <property type="entry name" value="DENN"/>
    <property type="match status" value="1"/>
</dbReference>
<dbReference type="PROSITE" id="PS50211">
    <property type="entry name" value="DENN"/>
    <property type="match status" value="1"/>
</dbReference>
<dbReference type="RefSeq" id="XP_026890877.1">
    <property type="nucleotide sequence ID" value="XM_027035076.2"/>
</dbReference>
<dbReference type="GO" id="GO:0006897">
    <property type="term" value="P:endocytosis"/>
    <property type="evidence" value="ECO:0007669"/>
    <property type="project" value="TreeGrafter"/>
</dbReference>
<keyword evidence="6" id="KW-1185">Reference proteome</keyword>
<proteinExistence type="predicted"/>
<feature type="compositionally biased region" description="Low complexity" evidence="4">
    <location>
        <begin position="539"/>
        <end position="550"/>
    </location>
</feature>
<feature type="region of interest" description="Disordered" evidence="4">
    <location>
        <begin position="413"/>
        <end position="443"/>
    </location>
</feature>
<evidence type="ECO:0000256" key="2">
    <source>
        <dbReference type="ARBA" id="ARBA00022658"/>
    </source>
</evidence>
<evidence type="ECO:0000256" key="1">
    <source>
        <dbReference type="ARBA" id="ARBA00004132"/>
    </source>
</evidence>
<accession>A0A6J1XEH4</accession>
<feature type="region of interest" description="Disordered" evidence="4">
    <location>
        <begin position="529"/>
        <end position="606"/>
    </location>
</feature>
<organism evidence="6 7">
    <name type="scientific">Acinonyx jubatus</name>
    <name type="common">Cheetah</name>
    <dbReference type="NCBI Taxonomy" id="32536"/>
    <lineage>
        <taxon>Eukaryota</taxon>
        <taxon>Metazoa</taxon>
        <taxon>Chordata</taxon>
        <taxon>Craniata</taxon>
        <taxon>Vertebrata</taxon>
        <taxon>Euteleostomi</taxon>
        <taxon>Mammalia</taxon>
        <taxon>Eutheria</taxon>
        <taxon>Laurasiatheria</taxon>
        <taxon>Carnivora</taxon>
        <taxon>Feliformia</taxon>
        <taxon>Felidae</taxon>
        <taxon>Felinae</taxon>
        <taxon>Acinonyx</taxon>
    </lineage>
</organism>
<dbReference type="Pfam" id="PF03455">
    <property type="entry name" value="dDENN"/>
    <property type="match status" value="1"/>
</dbReference>
<evidence type="ECO:0000313" key="6">
    <source>
        <dbReference type="Proteomes" id="UP001652583"/>
    </source>
</evidence>
<dbReference type="InterPro" id="IPR005112">
    <property type="entry name" value="dDENN_dom"/>
</dbReference>
<dbReference type="PANTHER" id="PTHR13196">
    <property type="entry name" value="DENN DOMAIN-CONTAINING"/>
    <property type="match status" value="1"/>
</dbReference>
<evidence type="ECO:0000256" key="4">
    <source>
        <dbReference type="SAM" id="MobiDB-lite"/>
    </source>
</evidence>
<feature type="compositionally biased region" description="Basic and acidic residues" evidence="4">
    <location>
        <begin position="471"/>
        <end position="483"/>
    </location>
</feature>
<evidence type="ECO:0000313" key="7">
    <source>
        <dbReference type="RefSeq" id="XP_026890877.1"/>
    </source>
</evidence>
<dbReference type="PANTHER" id="PTHR13196:SF22">
    <property type="entry name" value="DENN DOMAIN-CONTAINING PROTEIN 1A"/>
    <property type="match status" value="1"/>
</dbReference>
<feature type="region of interest" description="Disordered" evidence="4">
    <location>
        <begin position="469"/>
        <end position="489"/>
    </location>
</feature>
<protein>
    <submittedName>
        <fullName evidence="7">DENN domain-containing protein 1A isoform X15</fullName>
    </submittedName>
</protein>
<dbReference type="FunFam" id="3.40.50.11500:FF:000001">
    <property type="entry name" value="Putative DENN domain-containing protein 1A"/>
    <property type="match status" value="1"/>
</dbReference>
<evidence type="ECO:0000256" key="3">
    <source>
        <dbReference type="ARBA" id="ARBA00023329"/>
    </source>
</evidence>